<keyword evidence="6" id="KW-0408">Iron</keyword>
<dbReference type="InterPro" id="IPR006311">
    <property type="entry name" value="TAT_signal"/>
</dbReference>
<evidence type="ECO:0000256" key="9">
    <source>
        <dbReference type="ARBA" id="ARBA00023237"/>
    </source>
</evidence>
<dbReference type="GO" id="GO:0015344">
    <property type="term" value="F:siderophore uptake transmembrane transporter activity"/>
    <property type="evidence" value="ECO:0007669"/>
    <property type="project" value="TreeGrafter"/>
</dbReference>
<dbReference type="InterPro" id="IPR036942">
    <property type="entry name" value="Beta-barrel_TonB_sf"/>
</dbReference>
<evidence type="ECO:0000256" key="7">
    <source>
        <dbReference type="ARBA" id="ARBA00023065"/>
    </source>
</evidence>
<evidence type="ECO:0000256" key="2">
    <source>
        <dbReference type="ARBA" id="ARBA00022448"/>
    </source>
</evidence>
<dbReference type="PROSITE" id="PS51318">
    <property type="entry name" value="TAT"/>
    <property type="match status" value="1"/>
</dbReference>
<comment type="subcellular location">
    <subcellularLocation>
        <location evidence="1">Cell outer membrane</location>
        <topology evidence="1">Multi-pass membrane protein</topology>
    </subcellularLocation>
</comment>
<comment type="caution">
    <text evidence="12">The sequence shown here is derived from an EMBL/GenBank/DDBJ whole genome shotgun (WGS) entry which is preliminary data.</text>
</comment>
<dbReference type="PANTHER" id="PTHR32552">
    <property type="entry name" value="FERRICHROME IRON RECEPTOR-RELATED"/>
    <property type="match status" value="1"/>
</dbReference>
<evidence type="ECO:0000256" key="4">
    <source>
        <dbReference type="ARBA" id="ARBA00022692"/>
    </source>
</evidence>
<organism evidence="12">
    <name type="scientific">mine drainage metagenome</name>
    <dbReference type="NCBI Taxonomy" id="410659"/>
    <lineage>
        <taxon>unclassified sequences</taxon>
        <taxon>metagenomes</taxon>
        <taxon>ecological metagenomes</taxon>
    </lineage>
</organism>
<evidence type="ECO:0000256" key="3">
    <source>
        <dbReference type="ARBA" id="ARBA00022496"/>
    </source>
</evidence>
<dbReference type="AlphaFoldDB" id="A0A1J5SAQ9"/>
<evidence type="ECO:0000256" key="1">
    <source>
        <dbReference type="ARBA" id="ARBA00004571"/>
    </source>
</evidence>
<keyword evidence="5" id="KW-0732">Signal</keyword>
<dbReference type="Gene3D" id="2.40.170.20">
    <property type="entry name" value="TonB-dependent receptor, beta-barrel domain"/>
    <property type="match status" value="2"/>
</dbReference>
<feature type="domain" description="TonB-dependent receptor plug" evidence="11">
    <location>
        <begin position="79"/>
        <end position="191"/>
    </location>
</feature>
<proteinExistence type="predicted"/>
<keyword evidence="8" id="KW-0472">Membrane</keyword>
<dbReference type="EMBL" id="MLJW01000051">
    <property type="protein sequence ID" value="OIR05274.1"/>
    <property type="molecule type" value="Genomic_DNA"/>
</dbReference>
<accession>A0A1J5SAQ9</accession>
<evidence type="ECO:0000256" key="10">
    <source>
        <dbReference type="SAM" id="MobiDB-lite"/>
    </source>
</evidence>
<keyword evidence="3" id="KW-0410">Iron transport</keyword>
<dbReference type="PANTHER" id="PTHR32552:SF68">
    <property type="entry name" value="FERRICHROME OUTER MEMBRANE TRANSPORTER_PHAGE RECEPTOR"/>
    <property type="match status" value="1"/>
</dbReference>
<name>A0A1J5SAQ9_9ZZZZ</name>
<evidence type="ECO:0000256" key="6">
    <source>
        <dbReference type="ARBA" id="ARBA00023004"/>
    </source>
</evidence>
<reference evidence="12" key="1">
    <citation type="submission" date="2016-10" db="EMBL/GenBank/DDBJ databases">
        <title>Sequence of Gallionella enrichment culture.</title>
        <authorList>
            <person name="Poehlein A."/>
            <person name="Muehling M."/>
            <person name="Daniel R."/>
        </authorList>
    </citation>
    <scope>NUCLEOTIDE SEQUENCE</scope>
</reference>
<dbReference type="InterPro" id="IPR039426">
    <property type="entry name" value="TonB-dep_rcpt-like"/>
</dbReference>
<dbReference type="Pfam" id="PF07715">
    <property type="entry name" value="Plug"/>
    <property type="match status" value="1"/>
</dbReference>
<gene>
    <name evidence="12" type="ORF">GALL_125860</name>
</gene>
<feature type="compositionally biased region" description="Low complexity" evidence="10">
    <location>
        <begin position="30"/>
        <end position="43"/>
    </location>
</feature>
<dbReference type="GO" id="GO:0009279">
    <property type="term" value="C:cell outer membrane"/>
    <property type="evidence" value="ECO:0007669"/>
    <property type="project" value="UniProtKB-SubCell"/>
</dbReference>
<evidence type="ECO:0000256" key="8">
    <source>
        <dbReference type="ARBA" id="ARBA00023136"/>
    </source>
</evidence>
<dbReference type="InterPro" id="IPR012910">
    <property type="entry name" value="Plug_dom"/>
</dbReference>
<dbReference type="SUPFAM" id="SSF56935">
    <property type="entry name" value="Porins"/>
    <property type="match status" value="2"/>
</dbReference>
<keyword evidence="4" id="KW-0812">Transmembrane</keyword>
<sequence>MDHHPNQPRRSILAGAALLLTAAVAAAQQAPQPSTAASQSPSSNDDTTIELSPFEVSASKNLGYQATDTLAGTRIRTSLKDVAASISVVNKEFMDDIGATDSGTLLQYTTNAEVAGTEGTYAGLGNGVSVDESGTLRSPQGAQRVRGLASADNARDYFITDIPWDSFNTDRVDILRGPNSILFGLGSPAGIVNGTTHNAEFRNFGSDEFRTGSYGSVRNSIDLNQQILPGQLALRFDGLWSNQKYEQKPAYQDDRRYYGALRFDPKFLNNQVVRTSIKIKYEHGEISANRPRIVPPNDAITPWFNAMPTAQQLANIQSGTTPYGMGKTFVNNPYDVWRTDANAPAGSGMIQKSSPNYQPWLSDIANQQQPIWFMDGATNSLYRVDGGYINNGALNSSGAFTGVSGGMLYKYQNGMFYGLNNLPSVAINENLKFASYGQYKNQSLLDPSVFNFYKTLIDGPTKHEWEKWNAQNIDISQTYYDNRYGIDLTYDRQTYQNGADSLLGGSPTLTLDILKNFTDYYVSGANGETSTTNPNIGRPYVIGASNNGGASYYSDRKVKRASLFAEVRPSDFLHSKLLLKIFGVQRFNGVWSQEDYYNENRRWQDYANSQAWAGFWNGNDGSSSTFTDRPPVAVVYLGGSIAGLNSASGANIPGITTNVNLPDAGVRVFNTQWQNYGVSPGASWTVPAGLINVYNPNPVDSKGNPLPVTQASNPANYVGWSNYPDQLLRYDNGQNQSLLTLAQKSLRETTSFSSSYQGYFLKNALVATLGWRYDEVKTKDVTAGQLPLERGILNMQPNVYALPSSWPANQIFKGHSTSGGLVLHLNNLLPRDPLPFDISLTYNKSSNFQVTSVRRDLYGNPIGNPTGQTKEYGVLISTKDNKYSLRVTKYTTDLSNNGIGLSNSYGIGQVIQQGLRWRNVFLYQLGGYDFASANQPSYRNTWTNAYPSLTDAQAQAQEDAAINGWNDIQKWLEAKGFFKAWNFSPIADSALVDRTTYLTNPSAYAPNPANVYAYTATAPQGFTVTANTESKGYEFELTANPTSNWRVSFNAADTTAVRNDVGGPLLDQFISYLDSKFYNADGSLTPVGALPQYGGASNSIGASIYGPWRSNYVLLKLQQGTDAPELRKWRFNFITNYTFTHGWMKNVGVGGAYRWQDKVIIGYPAIQGGSYDLTKPFYGPAEGAVDLWASYHHKITRKVDWKIQINIRNAFAKDGLIPISVEPDGSWASVRTQPVQEWTLSNTFSF</sequence>
<evidence type="ECO:0000256" key="5">
    <source>
        <dbReference type="ARBA" id="ARBA00022729"/>
    </source>
</evidence>
<evidence type="ECO:0000313" key="12">
    <source>
        <dbReference type="EMBL" id="OIR05274.1"/>
    </source>
</evidence>
<feature type="region of interest" description="Disordered" evidence="10">
    <location>
        <begin position="30"/>
        <end position="49"/>
    </location>
</feature>
<keyword evidence="7" id="KW-0406">Ion transport</keyword>
<protein>
    <submittedName>
        <fullName evidence="12">Ferrichrome outer membrane transporter</fullName>
    </submittedName>
</protein>
<evidence type="ECO:0000259" key="11">
    <source>
        <dbReference type="Pfam" id="PF07715"/>
    </source>
</evidence>
<keyword evidence="2" id="KW-0813">Transport</keyword>
<keyword evidence="9" id="KW-0998">Cell outer membrane</keyword>